<evidence type="ECO:0000313" key="1">
    <source>
        <dbReference type="EMBL" id="NBN78116.1"/>
    </source>
</evidence>
<comment type="caution">
    <text evidence="1">The sequence shown here is derived from an EMBL/GenBank/DDBJ whole genome shotgun (WGS) entry which is preliminary data.</text>
</comment>
<organism evidence="1 2">
    <name type="scientific">Pannonibacter tanglangensis</name>
    <dbReference type="NCBI Taxonomy" id="2750084"/>
    <lineage>
        <taxon>Bacteria</taxon>
        <taxon>Pseudomonadati</taxon>
        <taxon>Pseudomonadota</taxon>
        <taxon>Alphaproteobacteria</taxon>
        <taxon>Hyphomicrobiales</taxon>
        <taxon>Stappiaceae</taxon>
        <taxon>Pannonibacter</taxon>
    </lineage>
</organism>
<dbReference type="EMBL" id="JAABLQ010000001">
    <property type="protein sequence ID" value="NBN78116.1"/>
    <property type="molecule type" value="Genomic_DNA"/>
</dbReference>
<dbReference type="Pfam" id="PF06945">
    <property type="entry name" value="DUF1289"/>
    <property type="match status" value="1"/>
</dbReference>
<accession>A0A7X5F1M6</accession>
<dbReference type="Proteomes" id="UP000586722">
    <property type="component" value="Unassembled WGS sequence"/>
</dbReference>
<sequence length="63" mass="6645">MPDMESPCVRICIMDPTLGLCQGCGRTLAEIATWGSLTAEARRAIMAGLPQRLAGLAPRQSTG</sequence>
<protein>
    <submittedName>
        <fullName evidence="1">DUF1289 domain-containing protein</fullName>
    </submittedName>
</protein>
<dbReference type="PANTHER" id="PTHR35175">
    <property type="entry name" value="DUF1289 DOMAIN-CONTAINING PROTEIN"/>
    <property type="match status" value="1"/>
</dbReference>
<reference evidence="1 2" key="1">
    <citation type="submission" date="2020-01" db="EMBL/GenBank/DDBJ databases">
        <authorList>
            <person name="Peng S.Y."/>
            <person name="Li J."/>
            <person name="Wang M."/>
            <person name="Wang L."/>
            <person name="Wang C.Q."/>
            <person name="Wang J.R."/>
        </authorList>
    </citation>
    <scope>NUCLEOTIDE SEQUENCE [LARGE SCALE GENOMIC DNA]</scope>
    <source>
        <strain evidence="1 2">XCT-53</strain>
    </source>
</reference>
<dbReference type="InterPro" id="IPR010710">
    <property type="entry name" value="DUF1289"/>
</dbReference>
<dbReference type="AlphaFoldDB" id="A0A7X5F1M6"/>
<dbReference type="PANTHER" id="PTHR35175:SF2">
    <property type="entry name" value="DUF1289 DOMAIN-CONTAINING PROTEIN"/>
    <property type="match status" value="1"/>
</dbReference>
<gene>
    <name evidence="1" type="ORF">GWI72_07545</name>
</gene>
<name>A0A7X5F1M6_9HYPH</name>
<dbReference type="RefSeq" id="WP_161673423.1">
    <property type="nucleotide sequence ID" value="NZ_JAABLP010000001.1"/>
</dbReference>
<evidence type="ECO:0000313" key="2">
    <source>
        <dbReference type="Proteomes" id="UP000586722"/>
    </source>
</evidence>
<proteinExistence type="predicted"/>
<keyword evidence="2" id="KW-1185">Reference proteome</keyword>